<evidence type="ECO:0000313" key="1">
    <source>
        <dbReference type="EMBL" id="EER42217.1"/>
    </source>
</evidence>
<proteinExistence type="predicted"/>
<organism evidence="1 2">
    <name type="scientific">Ajellomyces capsulatus (strain H143)</name>
    <name type="common">Darling's disease fungus</name>
    <name type="synonym">Histoplasma capsulatum</name>
    <dbReference type="NCBI Taxonomy" id="544712"/>
    <lineage>
        <taxon>Eukaryota</taxon>
        <taxon>Fungi</taxon>
        <taxon>Dikarya</taxon>
        <taxon>Ascomycota</taxon>
        <taxon>Pezizomycotina</taxon>
        <taxon>Eurotiomycetes</taxon>
        <taxon>Eurotiomycetidae</taxon>
        <taxon>Onygenales</taxon>
        <taxon>Ajellomycetaceae</taxon>
        <taxon>Histoplasma</taxon>
    </lineage>
</organism>
<dbReference type="VEuPathDB" id="FungiDB:HCDG_03676"/>
<evidence type="ECO:0000313" key="2">
    <source>
        <dbReference type="Proteomes" id="UP000002624"/>
    </source>
</evidence>
<dbReference type="HOGENOM" id="CLU_1570187_0_0_1"/>
<dbReference type="Proteomes" id="UP000002624">
    <property type="component" value="Unassembled WGS sequence"/>
</dbReference>
<dbReference type="EMBL" id="GG692422">
    <property type="protein sequence ID" value="EER42217.1"/>
    <property type="molecule type" value="Genomic_DNA"/>
</dbReference>
<reference evidence="2" key="1">
    <citation type="submission" date="2009-05" db="EMBL/GenBank/DDBJ databases">
        <title>The genome sequence of Ajellomyces capsulatus strain H143.</title>
        <authorList>
            <person name="Champion M."/>
            <person name="Cuomo C.A."/>
            <person name="Ma L.-J."/>
            <person name="Henn M.R."/>
            <person name="Sil A."/>
            <person name="Goldman B."/>
            <person name="Young S.K."/>
            <person name="Kodira C.D."/>
            <person name="Zeng Q."/>
            <person name="Koehrsen M."/>
            <person name="Alvarado L."/>
            <person name="Berlin A.M."/>
            <person name="Borenstein D."/>
            <person name="Chen Z."/>
            <person name="Engels R."/>
            <person name="Freedman E."/>
            <person name="Gellesch M."/>
            <person name="Goldberg J."/>
            <person name="Griggs A."/>
            <person name="Gujja S."/>
            <person name="Heiman D.I."/>
            <person name="Hepburn T.A."/>
            <person name="Howarth C."/>
            <person name="Jen D."/>
            <person name="Larson L."/>
            <person name="Lewis B."/>
            <person name="Mehta T."/>
            <person name="Park D."/>
            <person name="Pearson M."/>
            <person name="Roberts A."/>
            <person name="Saif S."/>
            <person name="Shea T.D."/>
            <person name="Shenoy N."/>
            <person name="Sisk P."/>
            <person name="Stolte C."/>
            <person name="Sykes S."/>
            <person name="Walk T."/>
            <person name="White J."/>
            <person name="Yandava C."/>
            <person name="Klein B."/>
            <person name="McEwen J.G."/>
            <person name="Puccia R."/>
            <person name="Goldman G.H."/>
            <person name="Felipe M.S."/>
            <person name="Nino-Vega G."/>
            <person name="San-Blas G."/>
            <person name="Taylor J.W."/>
            <person name="Mendoza L."/>
            <person name="Galagan J.E."/>
            <person name="Nusbaum C."/>
            <person name="Birren B.W."/>
        </authorList>
    </citation>
    <scope>NUCLEOTIDE SEQUENCE [LARGE SCALE GENOMIC DNA]</scope>
    <source>
        <strain evidence="2">H143</strain>
    </source>
</reference>
<dbReference type="AlphaFoldDB" id="C6HCC7"/>
<sequence>MASLILFNKETAGSCTTYPANLRGNGCSADAAILAAQIIHSITPKRIFRKPKRCFVQCLESRGIILTSLFQKLGILDCDVLAIQEPWRNPFTMLAQLRTCMARLNGYLYRINISRMDQPAYGQARENCRAFPLLMSEVDDIPNRNAAIGFPTPSFWEKNHPQTIKTEFQI</sequence>
<gene>
    <name evidence="1" type="ORF">HCDG_03676</name>
</gene>
<name>C6HCC7_AJECH</name>
<protein>
    <submittedName>
        <fullName evidence="1">Uncharacterized protein</fullName>
    </submittedName>
</protein>
<accession>C6HCC7</accession>